<feature type="binding site" evidence="4">
    <location>
        <begin position="133"/>
        <end position="134"/>
    </location>
    <ligand>
        <name>acetyl-CoA</name>
        <dbReference type="ChEBI" id="CHEBI:57288"/>
    </ligand>
</feature>
<dbReference type="InterPro" id="IPR000182">
    <property type="entry name" value="GNAT_dom"/>
</dbReference>
<keyword evidence="2 4" id="KW-0808">Transferase</keyword>
<feature type="active site" description="Proton donor" evidence="4">
    <location>
        <position position="138"/>
    </location>
</feature>
<sequence length="424" mass="46304">MTVTEDVASGARPWADDEYVLRTLTSPEEELLVDAVLADAFGLEGLAAGPPEFSVFEPERNALVEFEGEPVANVGVFTRDLIVPGGRMAAAHMTRGGVRQTHRRRGLMTRLMNYHLRTARDEHGEALAVWWASEAKIYRRYGCGLAARNVGLAVDSREARIPDLRAGGRLRESEPSAAAEDIRRVYERVLPHRPGWSSRDRATWAMLLAQLPMEMRQGYSAQRALLYQDSDGIQGYALWRRKNEWTGDIRGGEVNVGEVVAATPDAYAALWDFLLSVDLTRTVRLDFASAEEPLFLLVNEPRALHATVSDGLWIRILDVPTALAGRRYSAPLDVVLEVRDDMLPENTGRWRLTVGADGVGRCAATSDAPDLSCDIGVLGAAYLGGTPLGWSAGAGRIRELRPGALAAASAAFSWPTQPSALGIF</sequence>
<name>A0ABP5EJV1_9ACTN</name>
<dbReference type="InterPro" id="IPR051554">
    <property type="entry name" value="Acetyltransferase_Eis"/>
</dbReference>
<accession>A0ABP5EJV1</accession>
<keyword evidence="3 4" id="KW-0012">Acyltransferase</keyword>
<gene>
    <name evidence="6" type="primary">eis2</name>
    <name evidence="6" type="ORF">GCM10009838_76730</name>
</gene>
<dbReference type="InterPro" id="IPR022902">
    <property type="entry name" value="NAcTrfase_Eis"/>
</dbReference>
<protein>
    <submittedName>
        <fullName evidence="6">Amikacin resistance N-acetyltransferase Eis2</fullName>
    </submittedName>
</protein>
<comment type="caution">
    <text evidence="4">Lacks conserved residue(s) required for the propagation of feature annotation.</text>
</comment>
<evidence type="ECO:0000259" key="5">
    <source>
        <dbReference type="PROSITE" id="PS51186"/>
    </source>
</evidence>
<dbReference type="Pfam" id="PF13527">
    <property type="entry name" value="Acetyltransf_9"/>
    <property type="match status" value="1"/>
</dbReference>
<feature type="active site" description="Proton acceptor; via carboxylate" evidence="4">
    <location>
        <position position="424"/>
    </location>
</feature>
<comment type="subunit">
    <text evidence="4">Homohexamer; trimer of dimers.</text>
</comment>
<proteinExistence type="inferred from homology"/>
<dbReference type="Pfam" id="PF13530">
    <property type="entry name" value="SCP2_2"/>
    <property type="match status" value="1"/>
</dbReference>
<evidence type="ECO:0000313" key="7">
    <source>
        <dbReference type="Proteomes" id="UP001499854"/>
    </source>
</evidence>
<dbReference type="SUPFAM" id="SSF55718">
    <property type="entry name" value="SCP-like"/>
    <property type="match status" value="1"/>
</dbReference>
<organism evidence="6 7">
    <name type="scientific">Catenulispora subtropica</name>
    <dbReference type="NCBI Taxonomy" id="450798"/>
    <lineage>
        <taxon>Bacteria</taxon>
        <taxon>Bacillati</taxon>
        <taxon>Actinomycetota</taxon>
        <taxon>Actinomycetes</taxon>
        <taxon>Catenulisporales</taxon>
        <taxon>Catenulisporaceae</taxon>
        <taxon>Catenulispora</taxon>
    </lineage>
</organism>
<dbReference type="SUPFAM" id="SSF55729">
    <property type="entry name" value="Acyl-CoA N-acyltransferases (Nat)"/>
    <property type="match status" value="1"/>
</dbReference>
<dbReference type="InterPro" id="IPR016181">
    <property type="entry name" value="Acyl_CoA_acyltransferase"/>
</dbReference>
<evidence type="ECO:0000256" key="4">
    <source>
        <dbReference type="HAMAP-Rule" id="MF_01812"/>
    </source>
</evidence>
<comment type="similarity">
    <text evidence="1 4">Belongs to the acetyltransferase Eis family.</text>
</comment>
<dbReference type="InterPro" id="IPR025559">
    <property type="entry name" value="Eis_dom"/>
</dbReference>
<dbReference type="Gene3D" id="3.40.630.30">
    <property type="match status" value="2"/>
</dbReference>
<dbReference type="InterPro" id="IPR041380">
    <property type="entry name" value="Acetyltransf_17"/>
</dbReference>
<feature type="binding site" evidence="4">
    <location>
        <begin position="104"/>
        <end position="109"/>
    </location>
    <ligand>
        <name>acetyl-CoA</name>
        <dbReference type="ChEBI" id="CHEBI:57288"/>
    </ligand>
</feature>
<dbReference type="PANTHER" id="PTHR37817:SF1">
    <property type="entry name" value="N-ACETYLTRANSFERASE EIS"/>
    <property type="match status" value="1"/>
</dbReference>
<comment type="caution">
    <text evidence="6">The sequence shown here is derived from an EMBL/GenBank/DDBJ whole genome shotgun (WGS) entry which is preliminary data.</text>
</comment>
<dbReference type="NCBIfam" id="NF002367">
    <property type="entry name" value="PRK01346.1-4"/>
    <property type="match status" value="1"/>
</dbReference>
<dbReference type="HAMAP" id="MF_01812">
    <property type="entry name" value="Eis"/>
    <property type="match status" value="1"/>
</dbReference>
<dbReference type="Pfam" id="PF17668">
    <property type="entry name" value="Acetyltransf_17"/>
    <property type="match status" value="1"/>
</dbReference>
<evidence type="ECO:0000256" key="3">
    <source>
        <dbReference type="ARBA" id="ARBA00023315"/>
    </source>
</evidence>
<dbReference type="PROSITE" id="PS51186">
    <property type="entry name" value="GNAT"/>
    <property type="match status" value="1"/>
</dbReference>
<evidence type="ECO:0000313" key="6">
    <source>
        <dbReference type="EMBL" id="GAA1999893.1"/>
    </source>
</evidence>
<feature type="domain" description="N-acetyltransferase" evidence="5">
    <location>
        <begin position="19"/>
        <end position="171"/>
    </location>
</feature>
<evidence type="ECO:0000256" key="2">
    <source>
        <dbReference type="ARBA" id="ARBA00022679"/>
    </source>
</evidence>
<evidence type="ECO:0000256" key="1">
    <source>
        <dbReference type="ARBA" id="ARBA00009213"/>
    </source>
</evidence>
<dbReference type="EMBL" id="BAAAQM010000066">
    <property type="protein sequence ID" value="GAA1999893.1"/>
    <property type="molecule type" value="Genomic_DNA"/>
</dbReference>
<dbReference type="PANTHER" id="PTHR37817">
    <property type="entry name" value="N-ACETYLTRANSFERASE EIS"/>
    <property type="match status" value="1"/>
</dbReference>
<reference evidence="7" key="1">
    <citation type="journal article" date="2019" name="Int. J. Syst. Evol. Microbiol.">
        <title>The Global Catalogue of Microorganisms (GCM) 10K type strain sequencing project: providing services to taxonomists for standard genome sequencing and annotation.</title>
        <authorList>
            <consortium name="The Broad Institute Genomics Platform"/>
            <consortium name="The Broad Institute Genome Sequencing Center for Infectious Disease"/>
            <person name="Wu L."/>
            <person name="Ma J."/>
        </authorList>
    </citation>
    <scope>NUCLEOTIDE SEQUENCE [LARGE SCALE GENOMIC DNA]</scope>
    <source>
        <strain evidence="7">JCM 16013</strain>
    </source>
</reference>
<dbReference type="Gene3D" id="3.30.1050.10">
    <property type="entry name" value="SCP2 sterol-binding domain"/>
    <property type="match status" value="1"/>
</dbReference>
<dbReference type="RefSeq" id="WP_344662114.1">
    <property type="nucleotide sequence ID" value="NZ_BAAAQM010000066.1"/>
</dbReference>
<dbReference type="Proteomes" id="UP001499854">
    <property type="component" value="Unassembled WGS sequence"/>
</dbReference>
<dbReference type="InterPro" id="IPR036527">
    <property type="entry name" value="SCP2_sterol-bd_dom_sf"/>
</dbReference>
<keyword evidence="7" id="KW-1185">Reference proteome</keyword>